<protein>
    <recommendedName>
        <fullName evidence="4">Histone H2A/H2B/H3 domain-containing protein</fullName>
    </recommendedName>
</protein>
<comment type="caution">
    <text evidence="2">The sequence shown here is derived from an EMBL/GenBank/DDBJ whole genome shotgun (WGS) entry which is preliminary data.</text>
</comment>
<evidence type="ECO:0008006" key="4">
    <source>
        <dbReference type="Google" id="ProtNLM"/>
    </source>
</evidence>
<evidence type="ECO:0000313" key="3">
    <source>
        <dbReference type="Proteomes" id="UP001648503"/>
    </source>
</evidence>
<gene>
    <name evidence="2" type="ORF">BASA50_010771</name>
</gene>
<feature type="compositionally biased region" description="Basic and acidic residues" evidence="1">
    <location>
        <begin position="14"/>
        <end position="25"/>
    </location>
</feature>
<name>A0ABQ8EXI0_9FUNG</name>
<evidence type="ECO:0000256" key="1">
    <source>
        <dbReference type="SAM" id="MobiDB-lite"/>
    </source>
</evidence>
<keyword evidence="3" id="KW-1185">Reference proteome</keyword>
<reference evidence="2 3" key="1">
    <citation type="submission" date="2021-02" db="EMBL/GenBank/DDBJ databases">
        <title>Variation within the Batrachochytrium salamandrivorans European outbreak.</title>
        <authorList>
            <person name="Kelly M."/>
            <person name="Pasmans F."/>
            <person name="Shea T.P."/>
            <person name="Munoz J.F."/>
            <person name="Carranza S."/>
            <person name="Cuomo C.A."/>
            <person name="Martel A."/>
        </authorList>
    </citation>
    <scope>NUCLEOTIDE SEQUENCE [LARGE SCALE GENOMIC DNA]</scope>
    <source>
        <strain evidence="2 3">AMFP18/2</strain>
    </source>
</reference>
<sequence length="146" mass="16807">MRDYLDDDDDDSNDSDKSETSKNETCKSIHTAMGMVKWTMTHNVWLSTTFKIECILGWGGCGVVLGATRRSNNKEISTQRPSMLEKFRKKQKSGPGAKESISRTIQKKGSTLPKTQERHSQTTVTELRKYQNSLAKYVLFRYRQYE</sequence>
<accession>A0ABQ8EXI0</accession>
<feature type="region of interest" description="Disordered" evidence="1">
    <location>
        <begin position="1"/>
        <end position="25"/>
    </location>
</feature>
<proteinExistence type="predicted"/>
<dbReference type="Proteomes" id="UP001648503">
    <property type="component" value="Unassembled WGS sequence"/>
</dbReference>
<feature type="compositionally biased region" description="Acidic residues" evidence="1">
    <location>
        <begin position="1"/>
        <end position="13"/>
    </location>
</feature>
<feature type="region of interest" description="Disordered" evidence="1">
    <location>
        <begin position="84"/>
        <end position="120"/>
    </location>
</feature>
<feature type="compositionally biased region" description="Polar residues" evidence="1">
    <location>
        <begin position="102"/>
        <end position="114"/>
    </location>
</feature>
<organism evidence="2 3">
    <name type="scientific">Batrachochytrium salamandrivorans</name>
    <dbReference type="NCBI Taxonomy" id="1357716"/>
    <lineage>
        <taxon>Eukaryota</taxon>
        <taxon>Fungi</taxon>
        <taxon>Fungi incertae sedis</taxon>
        <taxon>Chytridiomycota</taxon>
        <taxon>Chytridiomycota incertae sedis</taxon>
        <taxon>Chytridiomycetes</taxon>
        <taxon>Rhizophydiales</taxon>
        <taxon>Rhizophydiales incertae sedis</taxon>
        <taxon>Batrachochytrium</taxon>
    </lineage>
</organism>
<evidence type="ECO:0000313" key="2">
    <source>
        <dbReference type="EMBL" id="KAH6588369.1"/>
    </source>
</evidence>
<dbReference type="EMBL" id="JAFCIX010000516">
    <property type="protein sequence ID" value="KAH6588369.1"/>
    <property type="molecule type" value="Genomic_DNA"/>
</dbReference>